<dbReference type="GO" id="GO:0005524">
    <property type="term" value="F:ATP binding"/>
    <property type="evidence" value="ECO:0007669"/>
    <property type="project" value="UniProtKB-KW"/>
</dbReference>
<gene>
    <name evidence="4" type="ORF">J2W39_006021</name>
</gene>
<dbReference type="AlphaFoldDB" id="A0AAW8ESE5"/>
<proteinExistence type="predicted"/>
<dbReference type="Pfam" id="PF02661">
    <property type="entry name" value="Fic"/>
    <property type="match status" value="1"/>
</dbReference>
<keyword evidence="2" id="KW-0547">Nucleotide-binding</keyword>
<evidence type="ECO:0000256" key="2">
    <source>
        <dbReference type="PIRSR" id="PIRSR640198-2"/>
    </source>
</evidence>
<accession>A0AAW8ESE5</accession>
<name>A0AAW8ESE5_VARPD</name>
<dbReference type="EMBL" id="JAUSRV010000019">
    <property type="protein sequence ID" value="MDP9974751.1"/>
    <property type="molecule type" value="Genomic_DNA"/>
</dbReference>
<dbReference type="PANTHER" id="PTHR13504">
    <property type="entry name" value="FIDO DOMAIN-CONTAINING PROTEIN DDB_G0283145"/>
    <property type="match status" value="1"/>
</dbReference>
<sequence>MALVGYELVRRRLDLPVFEIRRPAMIRPVTRILPTANGLSVPAASAPAREDDLLGHLLFALKHEGVNLPLLAAAAKHLSAEQLGEAVRQTPNGQYVRMLCCVWEHFTGRPVMQDPPVAGGYIDLFDSSKYFVGPAQRDSRWRVNFNGLGTWDYCATVERTQVIMDLVSSKVLEAAREFVQGLDRELLDRTLNWAYLHETQDSYAIEREAPSEDKRRTFVRLLKQAHEPRQVDEQYLVDLQNSIVSNPYNQAVQYRTEQNWLSDGNQGALGVTYVPPAPEDVPALMEGWTTFVNRISGRLDPVMAASIASFGFVFIHPFMDGNGRLSRFLFHKVLCQSGQLGEGMLLPVSIAMKHHEAQYLQVLRDFSRPARDLVRVRAIGEGDYEFSFGADDKIFRYWDATACVEFGLRMAKEALEVELRNESNFILHFDAVRREIDERFDLRGSTLATLVSIALTNGGTISKNKRRRYAEEVSEAAYLAIEEKVRAVLSVDEPGPRDEDEAPTDQ</sequence>
<keyword evidence="2" id="KW-0067">ATP-binding</keyword>
<evidence type="ECO:0000313" key="4">
    <source>
        <dbReference type="EMBL" id="MDP9974751.1"/>
    </source>
</evidence>
<dbReference type="SUPFAM" id="SSF140931">
    <property type="entry name" value="Fic-like"/>
    <property type="match status" value="1"/>
</dbReference>
<feature type="active site" evidence="1">
    <location>
        <position position="316"/>
    </location>
</feature>
<evidence type="ECO:0000256" key="1">
    <source>
        <dbReference type="PIRSR" id="PIRSR640198-1"/>
    </source>
</evidence>
<evidence type="ECO:0000259" key="3">
    <source>
        <dbReference type="PROSITE" id="PS51459"/>
    </source>
</evidence>
<evidence type="ECO:0000313" key="5">
    <source>
        <dbReference type="Proteomes" id="UP001224845"/>
    </source>
</evidence>
<dbReference type="PANTHER" id="PTHR13504:SF38">
    <property type="entry name" value="FIDO DOMAIN-CONTAINING PROTEIN"/>
    <property type="match status" value="1"/>
</dbReference>
<dbReference type="RefSeq" id="WP_307596779.1">
    <property type="nucleotide sequence ID" value="NZ_CAXUQV020000002.1"/>
</dbReference>
<feature type="binding site" evidence="2">
    <location>
        <begin position="320"/>
        <end position="327"/>
    </location>
    <ligand>
        <name>ATP</name>
        <dbReference type="ChEBI" id="CHEBI:30616"/>
    </ligand>
</feature>
<protein>
    <recommendedName>
        <fullName evidence="3">Fido domain-containing protein</fullName>
    </recommendedName>
</protein>
<dbReference type="InterPro" id="IPR036597">
    <property type="entry name" value="Fido-like_dom_sf"/>
</dbReference>
<reference evidence="4" key="1">
    <citation type="submission" date="2023-07" db="EMBL/GenBank/DDBJ databases">
        <title>Sorghum-associated microbial communities from plants grown in Nebraska, USA.</title>
        <authorList>
            <person name="Schachtman D."/>
        </authorList>
    </citation>
    <scope>NUCLEOTIDE SEQUENCE</scope>
    <source>
        <strain evidence="4">DS3315</strain>
    </source>
</reference>
<organism evidence="4 5">
    <name type="scientific">Variovorax paradoxus</name>
    <dbReference type="NCBI Taxonomy" id="34073"/>
    <lineage>
        <taxon>Bacteria</taxon>
        <taxon>Pseudomonadati</taxon>
        <taxon>Pseudomonadota</taxon>
        <taxon>Betaproteobacteria</taxon>
        <taxon>Burkholderiales</taxon>
        <taxon>Comamonadaceae</taxon>
        <taxon>Variovorax</taxon>
    </lineage>
</organism>
<dbReference type="Gene3D" id="1.10.3290.10">
    <property type="entry name" value="Fido-like domain"/>
    <property type="match status" value="1"/>
</dbReference>
<dbReference type="InterPro" id="IPR003812">
    <property type="entry name" value="Fido"/>
</dbReference>
<comment type="caution">
    <text evidence="4">The sequence shown here is derived from an EMBL/GenBank/DDBJ whole genome shotgun (WGS) entry which is preliminary data.</text>
</comment>
<feature type="domain" description="Fido" evidence="3">
    <location>
        <begin position="231"/>
        <end position="379"/>
    </location>
</feature>
<dbReference type="InterPro" id="IPR040198">
    <property type="entry name" value="Fido_containing"/>
</dbReference>
<dbReference type="PROSITE" id="PS51459">
    <property type="entry name" value="FIDO"/>
    <property type="match status" value="1"/>
</dbReference>
<dbReference type="Proteomes" id="UP001224845">
    <property type="component" value="Unassembled WGS sequence"/>
</dbReference>